<feature type="domain" description="MHD" evidence="3">
    <location>
        <begin position="403"/>
        <end position="661"/>
    </location>
</feature>
<dbReference type="PROSITE" id="PS51072">
    <property type="entry name" value="MHD"/>
    <property type="match status" value="1"/>
</dbReference>
<feature type="region of interest" description="Disordered" evidence="2">
    <location>
        <begin position="129"/>
        <end position="148"/>
    </location>
</feature>
<dbReference type="SMART" id="SM00055">
    <property type="entry name" value="FCH"/>
    <property type="match status" value="1"/>
</dbReference>
<dbReference type="PANTHER" id="PTHR23065:SF54">
    <property type="entry name" value="SUPPRESSOR OF YEAST PROFILIN DELETION"/>
    <property type="match status" value="1"/>
</dbReference>
<dbReference type="GO" id="GO:0006897">
    <property type="term" value="P:endocytosis"/>
    <property type="evidence" value="ECO:0007669"/>
    <property type="project" value="UniProtKB-KW"/>
</dbReference>
<dbReference type="EMBL" id="CAJVPK010000108">
    <property type="protein sequence ID" value="CAG8450255.1"/>
    <property type="molecule type" value="Genomic_DNA"/>
</dbReference>
<protein>
    <submittedName>
        <fullName evidence="4">9262_t:CDS:1</fullName>
    </submittedName>
</protein>
<organism evidence="4 5">
    <name type="scientific">Diversispora eburnea</name>
    <dbReference type="NCBI Taxonomy" id="1213867"/>
    <lineage>
        <taxon>Eukaryota</taxon>
        <taxon>Fungi</taxon>
        <taxon>Fungi incertae sedis</taxon>
        <taxon>Mucoromycota</taxon>
        <taxon>Glomeromycotina</taxon>
        <taxon>Glomeromycetes</taxon>
        <taxon>Diversisporales</taxon>
        <taxon>Diversisporaceae</taxon>
        <taxon>Diversispora</taxon>
    </lineage>
</organism>
<dbReference type="Proteomes" id="UP000789706">
    <property type="component" value="Unassembled WGS sequence"/>
</dbReference>
<feature type="compositionally biased region" description="Low complexity" evidence="2">
    <location>
        <begin position="227"/>
        <end position="244"/>
    </location>
</feature>
<feature type="compositionally biased region" description="Polar residues" evidence="2">
    <location>
        <begin position="245"/>
        <end position="259"/>
    </location>
</feature>
<dbReference type="OrthoDB" id="27823at2759"/>
<dbReference type="AlphaFoldDB" id="A0A9N8VEE1"/>
<evidence type="ECO:0000259" key="3">
    <source>
        <dbReference type="PROSITE" id="PS51072"/>
    </source>
</evidence>
<dbReference type="SUPFAM" id="SSF103657">
    <property type="entry name" value="BAR/IMD domain-like"/>
    <property type="match status" value="1"/>
</dbReference>
<dbReference type="GO" id="GO:0005886">
    <property type="term" value="C:plasma membrane"/>
    <property type="evidence" value="ECO:0007669"/>
    <property type="project" value="TreeGrafter"/>
</dbReference>
<dbReference type="InterPro" id="IPR001060">
    <property type="entry name" value="FCH_dom"/>
</dbReference>
<evidence type="ECO:0000313" key="5">
    <source>
        <dbReference type="Proteomes" id="UP000789706"/>
    </source>
</evidence>
<dbReference type="PANTHER" id="PTHR23065">
    <property type="entry name" value="PROLINE-SERINE-THREONINE PHOSPHATASE INTERACTING PROTEIN 1"/>
    <property type="match status" value="1"/>
</dbReference>
<evidence type="ECO:0000256" key="1">
    <source>
        <dbReference type="ARBA" id="ARBA00022583"/>
    </source>
</evidence>
<dbReference type="InterPro" id="IPR018808">
    <property type="entry name" value="Muniscin_C"/>
</dbReference>
<dbReference type="GO" id="GO:0032185">
    <property type="term" value="P:septin cytoskeleton organization"/>
    <property type="evidence" value="ECO:0007669"/>
    <property type="project" value="TreeGrafter"/>
</dbReference>
<evidence type="ECO:0000256" key="2">
    <source>
        <dbReference type="SAM" id="MobiDB-lite"/>
    </source>
</evidence>
<evidence type="ECO:0000313" key="4">
    <source>
        <dbReference type="EMBL" id="CAG8450255.1"/>
    </source>
</evidence>
<dbReference type="GO" id="GO:0032153">
    <property type="term" value="C:cell division site"/>
    <property type="evidence" value="ECO:0007669"/>
    <property type="project" value="TreeGrafter"/>
</dbReference>
<proteinExistence type="predicted"/>
<keyword evidence="1" id="KW-0254">Endocytosis</keyword>
<feature type="region of interest" description="Disordered" evidence="2">
    <location>
        <begin position="224"/>
        <end position="259"/>
    </location>
</feature>
<sequence length="676" mass="75996">MSYYQAFMIERPKNGLDIVQSRLKGAKTLNLELADYFKERATLEDNYVKGLQRLLNKSHVTDKSNLGTFANVWDAHILEIQSIIEMHMDFMMKLHEEVEVQLRTKVSSDPEWTNLKHQESNLSKLAREYEEKHTKVNKQRSKTEKRSGKKAEVFALELTHADWQSEWSKYLEKFQRADGSRLLNLKESFARFETIQADYYQRRAGDEMHNFCVKKSKNFEVIKNTPNGSASGSISGSTSGSINAQTSSPTASPNASQNALENVPQNTFESRIPVDSEIGSESKHFDGFSSNDDDSLSDVGFNSSLNQKNIQVEIKPSVTGDNEAETAREMSMVMTTLKSTPTIKQPNRRHHLSTPIINSDGINTIFGMNGMNTNLGRTNSLVQTSQAEITNHRRAVSDPEVQSRGLRASIIETVNVKSQGGEVIKILVTGEIRISYNYPVIRNNPNPIRIRITKFDTLEKATPNTLYLRAVPESSGLYDIDTGLLSISGIASVAVMKYQVHIDPTKKNLYVPLQIIPQWKCEPNLTSLAVNYRVNPECLLSSGDGGDGTLTDLSFLIPVDGDVETVQSKPTGIWSTEKQRMYWQLDDIDLSIPSERKRTLAQFETKRESNPTPIVVKFARKGQLLSGISLEIEKPMTNDTSNEYNIDEKGQTKFEGIVEFQEIIHQVVSGKFLALP</sequence>
<dbReference type="InterPro" id="IPR028565">
    <property type="entry name" value="MHD"/>
</dbReference>
<reference evidence="4" key="1">
    <citation type="submission" date="2021-06" db="EMBL/GenBank/DDBJ databases">
        <authorList>
            <person name="Kallberg Y."/>
            <person name="Tangrot J."/>
            <person name="Rosling A."/>
        </authorList>
    </citation>
    <scope>NUCLEOTIDE SEQUENCE</scope>
    <source>
        <strain evidence="4">AZ414A</strain>
    </source>
</reference>
<dbReference type="Pfam" id="PF00611">
    <property type="entry name" value="FCH"/>
    <property type="match status" value="1"/>
</dbReference>
<dbReference type="InterPro" id="IPR027267">
    <property type="entry name" value="AH/BAR_dom_sf"/>
</dbReference>
<comment type="caution">
    <text evidence="4">The sequence shown here is derived from an EMBL/GenBank/DDBJ whole genome shotgun (WGS) entry which is preliminary data.</text>
</comment>
<dbReference type="Gene3D" id="1.20.1270.60">
    <property type="entry name" value="Arfaptin homology (AH) domain/BAR domain"/>
    <property type="match status" value="1"/>
</dbReference>
<accession>A0A9N8VEE1</accession>
<dbReference type="Pfam" id="PF10291">
    <property type="entry name" value="muHD"/>
    <property type="match status" value="1"/>
</dbReference>
<name>A0A9N8VEE1_9GLOM</name>
<keyword evidence="5" id="KW-1185">Reference proteome</keyword>
<dbReference type="GO" id="GO:0030139">
    <property type="term" value="C:endocytic vesicle"/>
    <property type="evidence" value="ECO:0007669"/>
    <property type="project" value="TreeGrafter"/>
</dbReference>
<gene>
    <name evidence="4" type="ORF">DEBURN_LOCUS2081</name>
</gene>